<dbReference type="AlphaFoldDB" id="A0ABC8LHI6"/>
<keyword evidence="2" id="KW-1185">Reference proteome</keyword>
<dbReference type="Proteomes" id="UP001642260">
    <property type="component" value="Unassembled WGS sequence"/>
</dbReference>
<accession>A0ABC8LHI6</accession>
<gene>
    <name evidence="1" type="ORF">ERUC_LOCUS35495</name>
</gene>
<evidence type="ECO:0008006" key="3">
    <source>
        <dbReference type="Google" id="ProtNLM"/>
    </source>
</evidence>
<evidence type="ECO:0000313" key="2">
    <source>
        <dbReference type="Proteomes" id="UP001642260"/>
    </source>
</evidence>
<organism evidence="1 2">
    <name type="scientific">Eruca vesicaria subsp. sativa</name>
    <name type="common">Garden rocket</name>
    <name type="synonym">Eruca sativa</name>
    <dbReference type="NCBI Taxonomy" id="29727"/>
    <lineage>
        <taxon>Eukaryota</taxon>
        <taxon>Viridiplantae</taxon>
        <taxon>Streptophyta</taxon>
        <taxon>Embryophyta</taxon>
        <taxon>Tracheophyta</taxon>
        <taxon>Spermatophyta</taxon>
        <taxon>Magnoliopsida</taxon>
        <taxon>eudicotyledons</taxon>
        <taxon>Gunneridae</taxon>
        <taxon>Pentapetalae</taxon>
        <taxon>rosids</taxon>
        <taxon>malvids</taxon>
        <taxon>Brassicales</taxon>
        <taxon>Brassicaceae</taxon>
        <taxon>Brassiceae</taxon>
        <taxon>Eruca</taxon>
    </lineage>
</organism>
<reference evidence="1 2" key="1">
    <citation type="submission" date="2022-03" db="EMBL/GenBank/DDBJ databases">
        <authorList>
            <person name="Macdonald S."/>
            <person name="Ahmed S."/>
            <person name="Newling K."/>
        </authorList>
    </citation>
    <scope>NUCLEOTIDE SEQUENCE [LARGE SCALE GENOMIC DNA]</scope>
</reference>
<sequence>MDPSSATSVNGYYSFLNRSMDDLERAYLSNNFMSVHFLQRALCLLRTSHSHLTLLVQKLQLPVGDKWLDEYMDESSKLWEACLVIKTAVSSIENFSSAGITIASTLDGHYHHRRLSPQLSRQVIRAITGCRREAIGIEEENRALMENRVQRFPFWSEQTAAMESSTKLQNGFSGFRGVLYATRNMSSLLLMFLMNGLVYCFPGDTTLPQTQTQTQNQVGGFVGAMGRLQQRVAAEVGRLGVRKGMLMHEYRRSKAALEELKAELERRFCGGGGGESEEEGERELRERVENLRGCFGNLRNGTESIVAQIDDLFDEIVEGRKKLLDFCSHR</sequence>
<dbReference type="EMBL" id="CAKOAT010571820">
    <property type="protein sequence ID" value="CAH8383012.1"/>
    <property type="molecule type" value="Genomic_DNA"/>
</dbReference>
<evidence type="ECO:0000313" key="1">
    <source>
        <dbReference type="EMBL" id="CAH8383012.1"/>
    </source>
</evidence>
<name>A0ABC8LHI6_ERUVS</name>
<comment type="caution">
    <text evidence="1">The sequence shown here is derived from an EMBL/GenBank/DDBJ whole genome shotgun (WGS) entry which is preliminary data.</text>
</comment>
<dbReference type="PANTHER" id="PTHR31509">
    <property type="entry name" value="BPS1-LIKE PROTEIN"/>
    <property type="match status" value="1"/>
</dbReference>
<protein>
    <recommendedName>
        <fullName evidence="3">BPS1-like protein</fullName>
    </recommendedName>
</protein>
<proteinExistence type="predicted"/>